<comment type="subunit">
    <text evidence="9 10">Homodimer. Probably interacts with PlsY.</text>
</comment>
<evidence type="ECO:0000256" key="1">
    <source>
        <dbReference type="ARBA" id="ARBA00001232"/>
    </source>
</evidence>
<keyword evidence="12" id="KW-1185">Reference proteome</keyword>
<keyword evidence="7 10" id="KW-1208">Phospholipid metabolism</keyword>
<evidence type="ECO:0000256" key="4">
    <source>
        <dbReference type="ARBA" id="ARBA00022679"/>
    </source>
</evidence>
<evidence type="ECO:0000313" key="12">
    <source>
        <dbReference type="Proteomes" id="UP001500604"/>
    </source>
</evidence>
<dbReference type="NCBIfam" id="TIGR00182">
    <property type="entry name" value="plsX"/>
    <property type="match status" value="1"/>
</dbReference>
<dbReference type="SUPFAM" id="SSF53659">
    <property type="entry name" value="Isocitrate/Isopropylmalate dehydrogenase-like"/>
    <property type="match status" value="1"/>
</dbReference>
<dbReference type="Gene3D" id="3.40.718.10">
    <property type="entry name" value="Isopropylmalate Dehydrogenase"/>
    <property type="match status" value="1"/>
</dbReference>
<dbReference type="HAMAP" id="MF_00019">
    <property type="entry name" value="PlsX"/>
    <property type="match status" value="1"/>
</dbReference>
<comment type="catalytic activity">
    <reaction evidence="1 10">
        <text>a fatty acyl-[ACP] + phosphate = an acyl phosphate + holo-[ACP]</text>
        <dbReference type="Rhea" id="RHEA:42292"/>
        <dbReference type="Rhea" id="RHEA-COMP:9685"/>
        <dbReference type="Rhea" id="RHEA-COMP:14125"/>
        <dbReference type="ChEBI" id="CHEBI:43474"/>
        <dbReference type="ChEBI" id="CHEBI:59918"/>
        <dbReference type="ChEBI" id="CHEBI:64479"/>
        <dbReference type="ChEBI" id="CHEBI:138651"/>
        <dbReference type="EC" id="2.3.1.274"/>
    </reaction>
</comment>
<comment type="function">
    <text evidence="10">Catalyzes the reversible formation of acyl-phosphate (acyl-PO(4)) from acyl-[acyl-carrier-protein] (acyl-ACP). This enzyme utilizes acyl-ACP as fatty acyl donor, but not acyl-CoA.</text>
</comment>
<keyword evidence="2 10" id="KW-0963">Cytoplasm</keyword>
<keyword evidence="6 10" id="KW-0594">Phospholipid biosynthesis</keyword>
<keyword evidence="11" id="KW-0012">Acyltransferase</keyword>
<name>A0ABP8V941_9GAMM</name>
<keyword evidence="4 10" id="KW-0808">Transferase</keyword>
<proteinExistence type="inferred from homology"/>
<dbReference type="PANTHER" id="PTHR30100:SF1">
    <property type="entry name" value="PHOSPHATE ACYLTRANSFERASE"/>
    <property type="match status" value="1"/>
</dbReference>
<protein>
    <recommendedName>
        <fullName evidence="8 10">Phosphate acyltransferase</fullName>
        <ecNumber evidence="8 10">2.3.1.274</ecNumber>
    </recommendedName>
    <alternativeName>
        <fullName evidence="10">Acyl-ACP phosphotransacylase</fullName>
    </alternativeName>
    <alternativeName>
        <fullName evidence="10">Acyl-[acyl-carrier-protein]--phosphate acyltransferase</fullName>
    </alternativeName>
    <alternativeName>
        <fullName evidence="10">Phosphate-acyl-ACP acyltransferase</fullName>
    </alternativeName>
</protein>
<organism evidence="11 12">
    <name type="scientific">Kistimonas scapharcae</name>
    <dbReference type="NCBI Taxonomy" id="1036133"/>
    <lineage>
        <taxon>Bacteria</taxon>
        <taxon>Pseudomonadati</taxon>
        <taxon>Pseudomonadota</taxon>
        <taxon>Gammaproteobacteria</taxon>
        <taxon>Oceanospirillales</taxon>
        <taxon>Endozoicomonadaceae</taxon>
        <taxon>Kistimonas</taxon>
    </lineage>
</organism>
<dbReference type="EMBL" id="BAABFL010000475">
    <property type="protein sequence ID" value="GAA4652407.1"/>
    <property type="molecule type" value="Genomic_DNA"/>
</dbReference>
<comment type="caution">
    <text evidence="11">The sequence shown here is derived from an EMBL/GenBank/DDBJ whole genome shotgun (WGS) entry which is preliminary data.</text>
</comment>
<dbReference type="RefSeq" id="WP_345198967.1">
    <property type="nucleotide sequence ID" value="NZ_BAABFL010000475.1"/>
</dbReference>
<dbReference type="Pfam" id="PF02504">
    <property type="entry name" value="FA_synthesis"/>
    <property type="match status" value="1"/>
</dbReference>
<evidence type="ECO:0000256" key="6">
    <source>
        <dbReference type="ARBA" id="ARBA00023209"/>
    </source>
</evidence>
<evidence type="ECO:0000256" key="8">
    <source>
        <dbReference type="ARBA" id="ARBA00024069"/>
    </source>
</evidence>
<reference evidence="12" key="1">
    <citation type="journal article" date="2019" name="Int. J. Syst. Evol. Microbiol.">
        <title>The Global Catalogue of Microorganisms (GCM) 10K type strain sequencing project: providing services to taxonomists for standard genome sequencing and annotation.</title>
        <authorList>
            <consortium name="The Broad Institute Genomics Platform"/>
            <consortium name="The Broad Institute Genome Sequencing Center for Infectious Disease"/>
            <person name="Wu L."/>
            <person name="Ma J."/>
        </authorList>
    </citation>
    <scope>NUCLEOTIDE SEQUENCE [LARGE SCALE GENOMIC DNA]</scope>
    <source>
        <strain evidence="12">JCM 17805</strain>
    </source>
</reference>
<dbReference type="PIRSF" id="PIRSF002465">
    <property type="entry name" value="Phsphlp_syn_PlsX"/>
    <property type="match status" value="1"/>
</dbReference>
<evidence type="ECO:0000256" key="5">
    <source>
        <dbReference type="ARBA" id="ARBA00023098"/>
    </source>
</evidence>
<dbReference type="InterPro" id="IPR012281">
    <property type="entry name" value="Phospholipid_synth_PlsX-like"/>
</dbReference>
<sequence>MSQQKTIALDVMSGDRSPRFRIAAALDCLSIHPGLHFILVGDRHFIRDSLTGSATELRSRITVVHADQVVTMDDRPSLALRRKQNSSMWRALEQVSMGVAQACVSAGNTGALMAMGRFLLKTHPGIDRPAIIGQIPSIGRDTFMLDLGANVDCNSEHLYQFAVLGSLMLSEVIGITAPTIGLLNVGQEDIKGDERVRLAQELILANPGLNYQGFVEGHDIFRGTVDLVVCDGFPGNVALKAGEGASSYISHVMRQGTGLTGWRKLYSYLALPFVRHMVRQIDPSRFNGASFLGLQGVVVKSHGGADQREFGYALERAVMEVERNAIYRINDKLESYF</sequence>
<comment type="subcellular location">
    <subcellularLocation>
        <location evidence="10">Cytoplasm</location>
    </subcellularLocation>
    <text evidence="10">Associated with the membrane possibly through PlsY.</text>
</comment>
<evidence type="ECO:0000256" key="3">
    <source>
        <dbReference type="ARBA" id="ARBA00022516"/>
    </source>
</evidence>
<dbReference type="GO" id="GO:0016746">
    <property type="term" value="F:acyltransferase activity"/>
    <property type="evidence" value="ECO:0007669"/>
    <property type="project" value="UniProtKB-KW"/>
</dbReference>
<dbReference type="Proteomes" id="UP001500604">
    <property type="component" value="Unassembled WGS sequence"/>
</dbReference>
<evidence type="ECO:0000256" key="7">
    <source>
        <dbReference type="ARBA" id="ARBA00023264"/>
    </source>
</evidence>
<comment type="similarity">
    <text evidence="10">Belongs to the PlsX family.</text>
</comment>
<keyword evidence="3 10" id="KW-0444">Lipid biosynthesis</keyword>
<gene>
    <name evidence="10 11" type="primary">plsX</name>
    <name evidence="11" type="ORF">GCM10023116_46910</name>
</gene>
<dbReference type="PANTHER" id="PTHR30100">
    <property type="entry name" value="FATTY ACID/PHOSPHOLIPID SYNTHESIS PROTEIN PLSX"/>
    <property type="match status" value="1"/>
</dbReference>
<comment type="pathway">
    <text evidence="10">Lipid metabolism; phospholipid metabolism.</text>
</comment>
<evidence type="ECO:0000313" key="11">
    <source>
        <dbReference type="EMBL" id="GAA4652407.1"/>
    </source>
</evidence>
<evidence type="ECO:0000256" key="9">
    <source>
        <dbReference type="ARBA" id="ARBA00046608"/>
    </source>
</evidence>
<keyword evidence="5 10" id="KW-0443">Lipid metabolism</keyword>
<dbReference type="InterPro" id="IPR003664">
    <property type="entry name" value="FA_synthesis"/>
</dbReference>
<accession>A0ABP8V941</accession>
<dbReference type="EC" id="2.3.1.274" evidence="8 10"/>
<evidence type="ECO:0000256" key="10">
    <source>
        <dbReference type="HAMAP-Rule" id="MF_00019"/>
    </source>
</evidence>
<evidence type="ECO:0000256" key="2">
    <source>
        <dbReference type="ARBA" id="ARBA00022490"/>
    </source>
</evidence>